<dbReference type="Proteomes" id="UP000194931">
    <property type="component" value="Unassembled WGS sequence"/>
</dbReference>
<comment type="caution">
    <text evidence="1">The sequence shown here is derived from an EMBL/GenBank/DDBJ whole genome shotgun (WGS) entry which is preliminary data.</text>
</comment>
<dbReference type="EMBL" id="JOPJ01000029">
    <property type="protein sequence ID" value="OUJ11349.1"/>
    <property type="molecule type" value="Genomic_DNA"/>
</dbReference>
<sequence length="59" mass="6995">MLCFFLNVFSQPEHCVKREQYALIHDQFGLMNRKRPEIATVDTTMLTYVCSKKPNLFQI</sequence>
<gene>
    <name evidence="1" type="ORF">HK26_06745</name>
</gene>
<accession>A0A252BSN1</accession>
<reference evidence="2" key="1">
    <citation type="submission" date="2014-06" db="EMBL/GenBank/DDBJ databases">
        <authorList>
            <person name="Winans N.J."/>
            <person name="Newell P.D."/>
            <person name="Douglas A.E."/>
        </authorList>
    </citation>
    <scope>NUCLEOTIDE SEQUENCE [LARGE SCALE GENOMIC DNA]</scope>
</reference>
<evidence type="ECO:0000313" key="2">
    <source>
        <dbReference type="Proteomes" id="UP000194931"/>
    </source>
</evidence>
<evidence type="ECO:0000313" key="1">
    <source>
        <dbReference type="EMBL" id="OUJ11349.1"/>
    </source>
</evidence>
<proteinExistence type="predicted"/>
<dbReference type="AlphaFoldDB" id="A0A252BSN1"/>
<protein>
    <submittedName>
        <fullName evidence="1">Uncharacterized protein</fullName>
    </submittedName>
</protein>
<name>A0A252BSN1_9PROT</name>
<keyword evidence="2" id="KW-1185">Reference proteome</keyword>
<organism evidence="1 2">
    <name type="scientific">Acetobacter okinawensis</name>
    <dbReference type="NCBI Taxonomy" id="1076594"/>
    <lineage>
        <taxon>Bacteria</taxon>
        <taxon>Pseudomonadati</taxon>
        <taxon>Pseudomonadota</taxon>
        <taxon>Alphaproteobacteria</taxon>
        <taxon>Acetobacterales</taxon>
        <taxon>Acetobacteraceae</taxon>
        <taxon>Acetobacter</taxon>
    </lineage>
</organism>